<feature type="chain" id="PRO_5012229274" evidence="4">
    <location>
        <begin position="22"/>
        <end position="381"/>
    </location>
</feature>
<organism evidence="6 7">
    <name type="scientific">Hymenobacter daecheongensis DSM 21074</name>
    <dbReference type="NCBI Taxonomy" id="1121955"/>
    <lineage>
        <taxon>Bacteria</taxon>
        <taxon>Pseudomonadati</taxon>
        <taxon>Bacteroidota</taxon>
        <taxon>Cytophagia</taxon>
        <taxon>Cytophagales</taxon>
        <taxon>Hymenobacteraceae</taxon>
        <taxon>Hymenobacter</taxon>
    </lineage>
</organism>
<keyword evidence="2 6" id="KW-0223">Dioxygenase</keyword>
<evidence type="ECO:0000313" key="7">
    <source>
        <dbReference type="Proteomes" id="UP000184418"/>
    </source>
</evidence>
<dbReference type="STRING" id="1121955.SAMN02745146_1241"/>
<dbReference type="SUPFAM" id="SSF49482">
    <property type="entry name" value="Aromatic compound dioxygenase"/>
    <property type="match status" value="1"/>
</dbReference>
<evidence type="ECO:0000259" key="5">
    <source>
        <dbReference type="Pfam" id="PF00775"/>
    </source>
</evidence>
<dbReference type="Gene3D" id="2.60.130.10">
    <property type="entry name" value="Aromatic compound dioxygenase"/>
    <property type="match status" value="1"/>
</dbReference>
<accession>A0A1M6CR64</accession>
<dbReference type="PANTHER" id="PTHR33711">
    <property type="entry name" value="DIOXYGENASE, PUTATIVE (AFU_ORTHOLOGUE AFUA_2G02910)-RELATED"/>
    <property type="match status" value="1"/>
</dbReference>
<dbReference type="Proteomes" id="UP000184418">
    <property type="component" value="Unassembled WGS sequence"/>
</dbReference>
<gene>
    <name evidence="6" type="ORF">SAMN02745146_1241</name>
</gene>
<feature type="signal peptide" evidence="4">
    <location>
        <begin position="1"/>
        <end position="21"/>
    </location>
</feature>
<evidence type="ECO:0000256" key="3">
    <source>
        <dbReference type="ARBA" id="ARBA00023002"/>
    </source>
</evidence>
<dbReference type="RefSeq" id="WP_159437402.1">
    <property type="nucleotide sequence ID" value="NZ_FQYN01000002.1"/>
</dbReference>
<evidence type="ECO:0000256" key="2">
    <source>
        <dbReference type="ARBA" id="ARBA00022964"/>
    </source>
</evidence>
<dbReference type="InterPro" id="IPR015889">
    <property type="entry name" value="Intradiol_dOase_core"/>
</dbReference>
<proteinExistence type="inferred from homology"/>
<comment type="similarity">
    <text evidence="1">Belongs to the intradiol ring-cleavage dioxygenase family.</text>
</comment>
<dbReference type="OrthoDB" id="933561at2"/>
<dbReference type="PANTHER" id="PTHR33711:SF10">
    <property type="entry name" value="INTRADIOL RING-CLEAVAGE DIOXYGENASES DOMAIN-CONTAINING PROTEIN"/>
    <property type="match status" value="1"/>
</dbReference>
<keyword evidence="7" id="KW-1185">Reference proteome</keyword>
<feature type="domain" description="Intradiol ring-cleavage dioxygenases" evidence="5">
    <location>
        <begin position="58"/>
        <end position="177"/>
    </location>
</feature>
<protein>
    <submittedName>
        <fullName evidence="6">Protocatechuate 3,4-dioxygenase beta subunit</fullName>
    </submittedName>
</protein>
<evidence type="ECO:0000313" key="6">
    <source>
        <dbReference type="EMBL" id="SHI63449.1"/>
    </source>
</evidence>
<dbReference type="InterPro" id="IPR000627">
    <property type="entry name" value="Intradiol_dOase_C"/>
</dbReference>
<dbReference type="Pfam" id="PF00775">
    <property type="entry name" value="Dioxygenase_C"/>
    <property type="match status" value="1"/>
</dbReference>
<evidence type="ECO:0000256" key="1">
    <source>
        <dbReference type="ARBA" id="ARBA00007825"/>
    </source>
</evidence>
<dbReference type="InterPro" id="IPR050770">
    <property type="entry name" value="Intradiol_RC_Dioxygenase"/>
</dbReference>
<name>A0A1M6CR64_9BACT</name>
<keyword evidence="3" id="KW-0560">Oxidoreductase</keyword>
<dbReference type="GO" id="GO:0008199">
    <property type="term" value="F:ferric iron binding"/>
    <property type="evidence" value="ECO:0007669"/>
    <property type="project" value="InterPro"/>
</dbReference>
<dbReference type="AlphaFoldDB" id="A0A1M6CR64"/>
<sequence>MLPIRLLLVSWLALAPACQSASQDTAPPVGTPATAASEPPTCDCCVFNERRPTSWRTRIAPDTAAGTPLRITGTVYESDGRTPAPNVAMYFYQTNARGRYAKLGTEPPTSHAWWHGYSRGWLRTDVQGRYELRTVKPGPYPGRTIPAHIHFYVKAPSQRQCYYLSDFVFAGDPFLTESYWAKLEQSDGFPRYGGVALTLHQDTLVGQRDIRLLPQFDRRPTQSGLLVGQECPSFQPWHVWGPDEGKRTCPMCAYGSGEGVLIWTRSVTSDTLRRMARYWESQLQRRGPRPLRAFIIYTNPERKPAAAVRQLLERFARQARLREVAVVYVPAPDDNESAFLYSINPAVTITVLGYKQRQIVSRFIDPAATDRELQAHLFSLK</sequence>
<keyword evidence="4" id="KW-0732">Signal</keyword>
<reference evidence="6 7" key="1">
    <citation type="submission" date="2016-11" db="EMBL/GenBank/DDBJ databases">
        <authorList>
            <person name="Jaros S."/>
            <person name="Januszkiewicz K."/>
            <person name="Wedrychowicz H."/>
        </authorList>
    </citation>
    <scope>NUCLEOTIDE SEQUENCE [LARGE SCALE GENOMIC DNA]</scope>
    <source>
        <strain evidence="6 7">DSM 21074</strain>
    </source>
</reference>
<dbReference type="GO" id="GO:0016702">
    <property type="term" value="F:oxidoreductase activity, acting on single donors with incorporation of molecular oxygen, incorporation of two atoms of oxygen"/>
    <property type="evidence" value="ECO:0007669"/>
    <property type="project" value="InterPro"/>
</dbReference>
<dbReference type="EMBL" id="FQYN01000002">
    <property type="protein sequence ID" value="SHI63449.1"/>
    <property type="molecule type" value="Genomic_DNA"/>
</dbReference>
<evidence type="ECO:0000256" key="4">
    <source>
        <dbReference type="SAM" id="SignalP"/>
    </source>
</evidence>